<reference evidence="2 3" key="1">
    <citation type="submission" date="2019-05" db="EMBL/GenBank/DDBJ databases">
        <title>Emergence of the Ug99 lineage of the wheat stem rust pathogen through somatic hybridization.</title>
        <authorList>
            <person name="Li F."/>
            <person name="Upadhyaya N.M."/>
            <person name="Sperschneider J."/>
            <person name="Matny O."/>
            <person name="Nguyen-Phuc H."/>
            <person name="Mago R."/>
            <person name="Raley C."/>
            <person name="Miller M.E."/>
            <person name="Silverstein K.A.T."/>
            <person name="Henningsen E."/>
            <person name="Hirsch C.D."/>
            <person name="Visser B."/>
            <person name="Pretorius Z.A."/>
            <person name="Steffenson B.J."/>
            <person name="Schwessinger B."/>
            <person name="Dodds P.N."/>
            <person name="Figueroa M."/>
        </authorList>
    </citation>
    <scope>NUCLEOTIDE SEQUENCE [LARGE SCALE GENOMIC DNA]</scope>
    <source>
        <strain evidence="2">21-0</strain>
    </source>
</reference>
<feature type="compositionally biased region" description="Low complexity" evidence="1">
    <location>
        <begin position="54"/>
        <end position="67"/>
    </location>
</feature>
<sequence>MRVLFAGGSATHKVTTSKITSTASPPAKITQKRIYKEASPSPIPPIITQPVHPSQPAQWSSSSSSPSRFIPHNQLTSSTLKSSQHQQQKQQQPQHQQHQQQPTVSLLIQNHPSHPSTSKSKHHLNKQQINLGLQIRALITGQTASAAG</sequence>
<evidence type="ECO:0000313" key="3">
    <source>
        <dbReference type="Proteomes" id="UP000324748"/>
    </source>
</evidence>
<evidence type="ECO:0000313" key="2">
    <source>
        <dbReference type="EMBL" id="KAA1114391.1"/>
    </source>
</evidence>
<feature type="compositionally biased region" description="Low complexity" evidence="1">
    <location>
        <begin position="74"/>
        <end position="102"/>
    </location>
</feature>
<organism evidence="2 3">
    <name type="scientific">Puccinia graminis f. sp. tritici</name>
    <dbReference type="NCBI Taxonomy" id="56615"/>
    <lineage>
        <taxon>Eukaryota</taxon>
        <taxon>Fungi</taxon>
        <taxon>Dikarya</taxon>
        <taxon>Basidiomycota</taxon>
        <taxon>Pucciniomycotina</taxon>
        <taxon>Pucciniomycetes</taxon>
        <taxon>Pucciniales</taxon>
        <taxon>Pucciniaceae</taxon>
        <taxon>Puccinia</taxon>
    </lineage>
</organism>
<protein>
    <submittedName>
        <fullName evidence="2">Uncharacterized protein</fullName>
    </submittedName>
</protein>
<evidence type="ECO:0000256" key="1">
    <source>
        <dbReference type="SAM" id="MobiDB-lite"/>
    </source>
</evidence>
<dbReference type="Proteomes" id="UP000324748">
    <property type="component" value="Unassembled WGS sequence"/>
</dbReference>
<dbReference type="EMBL" id="VSWC01000014">
    <property type="protein sequence ID" value="KAA1114391.1"/>
    <property type="molecule type" value="Genomic_DNA"/>
</dbReference>
<gene>
    <name evidence="2" type="ORF">PGT21_007008</name>
</gene>
<accession>A0A5B0QME2</accession>
<keyword evidence="3" id="KW-1185">Reference proteome</keyword>
<proteinExistence type="predicted"/>
<name>A0A5B0QME2_PUCGR</name>
<feature type="compositionally biased region" description="Polar residues" evidence="1">
    <location>
        <begin position="12"/>
        <end position="24"/>
    </location>
</feature>
<dbReference type="AlphaFoldDB" id="A0A5B0QME2"/>
<comment type="caution">
    <text evidence="2">The sequence shown here is derived from an EMBL/GenBank/DDBJ whole genome shotgun (WGS) entry which is preliminary data.</text>
</comment>
<feature type="region of interest" description="Disordered" evidence="1">
    <location>
        <begin position="1"/>
        <end position="124"/>
    </location>
</feature>